<dbReference type="InterPro" id="IPR045886">
    <property type="entry name" value="ThiF/MoeB/HesA"/>
</dbReference>
<dbReference type="GO" id="GO:0005524">
    <property type="term" value="F:ATP binding"/>
    <property type="evidence" value="ECO:0007669"/>
    <property type="project" value="UniProtKB-KW"/>
</dbReference>
<sequence length="248" mass="27112">MESVNLLRERYLRQLLLEDIGEKGQVKLSKSKVLVIGVGGLGSPVCSYLSAAGVGRIGIIDCDVVEIENLQRQVIHFTGDIGRSKISSASVKMKSINPNIVVDTYFDKFTDSNGHSIAKNYDFIVDATDNFAGKFLINDICIEINKPFSHASVLKYQGRAMTIIPNKTACFRCVFNAPSKEKLESLSIAGILGVLPGIVGCIQASEAIKYILDLGELLTDTVLSMDIRTMDFRKVKVQKDLKCLACSA</sequence>
<reference evidence="14 17" key="2">
    <citation type="submission" date="2018-06" db="EMBL/GenBank/DDBJ databases">
        <authorList>
            <consortium name="Pathogen Informatics"/>
            <person name="Doyle S."/>
        </authorList>
    </citation>
    <scope>NUCLEOTIDE SEQUENCE [LARGE SCALE GENOMIC DNA]</scope>
    <source>
        <strain evidence="14 17">NCTC12714</strain>
    </source>
</reference>
<dbReference type="GO" id="GO:0061605">
    <property type="term" value="F:molybdopterin-synthase adenylyltransferase activity"/>
    <property type="evidence" value="ECO:0007669"/>
    <property type="project" value="UniProtKB-EC"/>
</dbReference>
<dbReference type="Gene3D" id="3.40.50.720">
    <property type="entry name" value="NAD(P)-binding Rossmann-like Domain"/>
    <property type="match status" value="1"/>
</dbReference>
<accession>A0A099U0E9</accession>
<dbReference type="OrthoDB" id="9804286at2"/>
<evidence type="ECO:0000313" key="14">
    <source>
        <dbReference type="EMBL" id="STQ86698.1"/>
    </source>
</evidence>
<comment type="subunit">
    <text evidence="7">Homodimer. Forms a stable heterotetrameric complex of 2 MoeB and 2 MoaD during adenylation of MoaD.</text>
</comment>
<dbReference type="FunFam" id="3.40.50.720:FF:000033">
    <property type="entry name" value="Adenylyltransferase and sulfurtransferase MOCS3"/>
    <property type="match status" value="1"/>
</dbReference>
<evidence type="ECO:0000256" key="10">
    <source>
        <dbReference type="ARBA" id="ARBA00075110"/>
    </source>
</evidence>
<dbReference type="GO" id="GO:0008641">
    <property type="term" value="F:ubiquitin-like modifier activating enzyme activity"/>
    <property type="evidence" value="ECO:0007669"/>
    <property type="project" value="InterPro"/>
</dbReference>
<dbReference type="GO" id="GO:0005829">
    <property type="term" value="C:cytosol"/>
    <property type="evidence" value="ECO:0007669"/>
    <property type="project" value="TreeGrafter"/>
</dbReference>
<comment type="function">
    <text evidence="6">Catalyzes the adenylation by ATP of the carboxyl group of the C-terminal glycine of sulfur carrier protein MoaD.</text>
</comment>
<organism evidence="14 17">
    <name type="scientific">Helicobacter muridarum</name>
    <dbReference type="NCBI Taxonomy" id="216"/>
    <lineage>
        <taxon>Bacteria</taxon>
        <taxon>Pseudomonadati</taxon>
        <taxon>Campylobacterota</taxon>
        <taxon>Epsilonproteobacteria</taxon>
        <taxon>Campylobacterales</taxon>
        <taxon>Helicobacteraceae</taxon>
        <taxon>Helicobacter</taxon>
    </lineage>
</organism>
<dbReference type="EC" id="2.7.7.80" evidence="8"/>
<dbReference type="EMBL" id="JRPD02000004">
    <property type="protein sequence ID" value="TLE00922.1"/>
    <property type="molecule type" value="Genomic_DNA"/>
</dbReference>
<evidence type="ECO:0000256" key="1">
    <source>
        <dbReference type="ARBA" id="ARBA00009919"/>
    </source>
</evidence>
<dbReference type="GO" id="GO:0008146">
    <property type="term" value="F:sulfotransferase activity"/>
    <property type="evidence" value="ECO:0007669"/>
    <property type="project" value="TreeGrafter"/>
</dbReference>
<dbReference type="CDD" id="cd00757">
    <property type="entry name" value="ThiF_MoeB_HesA_family"/>
    <property type="match status" value="1"/>
</dbReference>
<protein>
    <recommendedName>
        <fullName evidence="9">Molybdopterin-synthase adenylyltransferase</fullName>
        <ecNumber evidence="8">2.7.7.80</ecNumber>
    </recommendedName>
    <alternativeName>
        <fullName evidence="12">MoaD protein adenylase</fullName>
    </alternativeName>
    <alternativeName>
        <fullName evidence="10">Molybdopterin-converting factor subunit 1 adenylase</fullName>
    </alternativeName>
    <alternativeName>
        <fullName evidence="11">Sulfur carrier protein MoaD adenylyltransferase</fullName>
    </alternativeName>
</protein>
<reference evidence="15 16" key="1">
    <citation type="journal article" date="2014" name="Genome Announc.">
        <title>Draft genome sequences of eight enterohepatic helicobacter species isolated from both laboratory and wild rodents.</title>
        <authorList>
            <person name="Sheh A."/>
            <person name="Shen Z."/>
            <person name="Fox J.G."/>
        </authorList>
    </citation>
    <scope>NUCLEOTIDE SEQUENCE [LARGE SCALE GENOMIC DNA]</scope>
    <source>
        <strain evidence="15 16">ST1</strain>
    </source>
</reference>
<name>A0A099U0E9_9HELI</name>
<keyword evidence="4" id="KW-0067">ATP-binding</keyword>
<dbReference type="PANTHER" id="PTHR10953:SF102">
    <property type="entry name" value="ADENYLYLTRANSFERASE AND SULFURTRANSFERASE MOCS3"/>
    <property type="match status" value="1"/>
</dbReference>
<evidence type="ECO:0000256" key="11">
    <source>
        <dbReference type="ARBA" id="ARBA00075328"/>
    </source>
</evidence>
<keyword evidence="2 14" id="KW-0808">Transferase</keyword>
<evidence type="ECO:0000313" key="16">
    <source>
        <dbReference type="Proteomes" id="UP000029922"/>
    </source>
</evidence>
<dbReference type="Proteomes" id="UP000029922">
    <property type="component" value="Unassembled WGS sequence"/>
</dbReference>
<feature type="domain" description="THIF-type NAD/FAD binding fold" evidence="13">
    <location>
        <begin position="11"/>
        <end position="243"/>
    </location>
</feature>
<evidence type="ECO:0000256" key="3">
    <source>
        <dbReference type="ARBA" id="ARBA00022741"/>
    </source>
</evidence>
<evidence type="ECO:0000256" key="12">
    <source>
        <dbReference type="ARBA" id="ARBA00078531"/>
    </source>
</evidence>
<dbReference type="STRING" id="216.LS73_01440"/>
<evidence type="ECO:0000256" key="6">
    <source>
        <dbReference type="ARBA" id="ARBA00055169"/>
    </source>
</evidence>
<evidence type="ECO:0000256" key="5">
    <source>
        <dbReference type="ARBA" id="ARBA00052218"/>
    </source>
</evidence>
<evidence type="ECO:0000259" key="13">
    <source>
        <dbReference type="Pfam" id="PF00899"/>
    </source>
</evidence>
<evidence type="ECO:0000256" key="8">
    <source>
        <dbReference type="ARBA" id="ARBA00066884"/>
    </source>
</evidence>
<evidence type="ECO:0000256" key="2">
    <source>
        <dbReference type="ARBA" id="ARBA00022679"/>
    </source>
</evidence>
<dbReference type="InterPro" id="IPR000594">
    <property type="entry name" value="ThiF_NAD_FAD-bd"/>
</dbReference>
<gene>
    <name evidence="14" type="primary">moeZ</name>
    <name evidence="15" type="ORF">LS73_003205</name>
    <name evidence="14" type="ORF">NCTC12714_01509</name>
</gene>
<dbReference type="PANTHER" id="PTHR10953">
    <property type="entry name" value="UBIQUITIN-ACTIVATING ENZYME E1"/>
    <property type="match status" value="1"/>
</dbReference>
<dbReference type="AlphaFoldDB" id="A0A099U0E9"/>
<dbReference type="Pfam" id="PF00899">
    <property type="entry name" value="ThiF"/>
    <property type="match status" value="1"/>
</dbReference>
<dbReference type="SUPFAM" id="SSF69572">
    <property type="entry name" value="Activating enzymes of the ubiquitin-like proteins"/>
    <property type="match status" value="1"/>
</dbReference>
<keyword evidence="17" id="KW-1185">Reference proteome</keyword>
<keyword evidence="3" id="KW-0547">Nucleotide-binding</keyword>
<evidence type="ECO:0000313" key="15">
    <source>
        <dbReference type="EMBL" id="TLE00922.1"/>
    </source>
</evidence>
<evidence type="ECO:0000256" key="7">
    <source>
        <dbReference type="ARBA" id="ARBA00063809"/>
    </source>
</evidence>
<dbReference type="Proteomes" id="UP000255139">
    <property type="component" value="Unassembled WGS sequence"/>
</dbReference>
<dbReference type="RefSeq" id="WP_034556889.1">
    <property type="nucleotide sequence ID" value="NZ_FZML01000019.1"/>
</dbReference>
<dbReference type="EMBL" id="UGJE01000002">
    <property type="protein sequence ID" value="STQ86698.1"/>
    <property type="molecule type" value="Genomic_DNA"/>
</dbReference>
<comment type="similarity">
    <text evidence="1">Belongs to the HesA/MoeB/ThiF family.</text>
</comment>
<evidence type="ECO:0000313" key="17">
    <source>
        <dbReference type="Proteomes" id="UP000255139"/>
    </source>
</evidence>
<proteinExistence type="inferred from homology"/>
<dbReference type="GO" id="GO:0004792">
    <property type="term" value="F:thiosulfate-cyanide sulfurtransferase activity"/>
    <property type="evidence" value="ECO:0007669"/>
    <property type="project" value="TreeGrafter"/>
</dbReference>
<evidence type="ECO:0000256" key="9">
    <source>
        <dbReference type="ARBA" id="ARBA00073635"/>
    </source>
</evidence>
<evidence type="ECO:0000256" key="4">
    <source>
        <dbReference type="ARBA" id="ARBA00022840"/>
    </source>
</evidence>
<dbReference type="InterPro" id="IPR035985">
    <property type="entry name" value="Ubiquitin-activating_enz"/>
</dbReference>
<keyword evidence="14" id="KW-0548">Nucleotidyltransferase</keyword>
<comment type="catalytic activity">
    <reaction evidence="5">
        <text>[molybdopterin-synthase sulfur-carrier protein]-C-terminal Gly-Gly + ATP + H(+) = [molybdopterin-synthase sulfur-carrier protein]-C-terminal Gly-Gly-AMP + diphosphate</text>
        <dbReference type="Rhea" id="RHEA:43616"/>
        <dbReference type="Rhea" id="RHEA-COMP:12159"/>
        <dbReference type="Rhea" id="RHEA-COMP:12202"/>
        <dbReference type="ChEBI" id="CHEBI:15378"/>
        <dbReference type="ChEBI" id="CHEBI:30616"/>
        <dbReference type="ChEBI" id="CHEBI:33019"/>
        <dbReference type="ChEBI" id="CHEBI:90618"/>
        <dbReference type="ChEBI" id="CHEBI:90778"/>
        <dbReference type="EC" id="2.7.7.80"/>
    </reaction>
</comment>